<dbReference type="InterPro" id="IPR043444">
    <property type="entry name" value="TESPA1-like"/>
</dbReference>
<dbReference type="SMART" id="SM01257">
    <property type="entry name" value="KRAP_IP3R_bind"/>
    <property type="match status" value="1"/>
</dbReference>
<organism evidence="2 3">
    <name type="scientific">Lonchura striata</name>
    <name type="common">white-rumped munia</name>
    <dbReference type="NCBI Taxonomy" id="40157"/>
    <lineage>
        <taxon>Eukaryota</taxon>
        <taxon>Metazoa</taxon>
        <taxon>Chordata</taxon>
        <taxon>Craniata</taxon>
        <taxon>Vertebrata</taxon>
        <taxon>Euteleostomi</taxon>
        <taxon>Archelosauria</taxon>
        <taxon>Archosauria</taxon>
        <taxon>Dinosauria</taxon>
        <taxon>Saurischia</taxon>
        <taxon>Theropoda</taxon>
        <taxon>Coelurosauria</taxon>
        <taxon>Aves</taxon>
        <taxon>Neognathae</taxon>
        <taxon>Neoaves</taxon>
        <taxon>Telluraves</taxon>
        <taxon>Australaves</taxon>
        <taxon>Passeriformes</taxon>
        <taxon>Passeroidea</taxon>
        <taxon>Estrildidae</taxon>
        <taxon>Estrildinae</taxon>
        <taxon>Lonchura</taxon>
    </lineage>
</organism>
<protein>
    <submittedName>
        <fullName evidence="2">Coiled-coil domain-containing protein 129</fullName>
    </submittedName>
</protein>
<dbReference type="EMBL" id="MUZQ01000111">
    <property type="protein sequence ID" value="OWK57987.1"/>
    <property type="molecule type" value="Genomic_DNA"/>
</dbReference>
<dbReference type="Pfam" id="PF14722">
    <property type="entry name" value="KRAP_IP3R_bind"/>
    <property type="match status" value="1"/>
</dbReference>
<comment type="caution">
    <text evidence="2">The sequence shown here is derived from an EMBL/GenBank/DDBJ whole genome shotgun (WGS) entry which is preliminary data.</text>
</comment>
<dbReference type="PANTHER" id="PTHR17469:SF14">
    <property type="entry name" value="PROTEIN ITPRID1"/>
    <property type="match status" value="1"/>
</dbReference>
<accession>A0A218UW29</accession>
<dbReference type="PANTHER" id="PTHR17469">
    <property type="entry name" value="SPERM SPECIFIC ANTIGEN 2-RELATED"/>
    <property type="match status" value="1"/>
</dbReference>
<dbReference type="AlphaFoldDB" id="A0A218UW29"/>
<gene>
    <name evidence="2" type="primary">CCDC129</name>
    <name evidence="2" type="ORF">RLOC_00008390</name>
</gene>
<name>A0A218UW29_9PASE</name>
<evidence type="ECO:0000259" key="1">
    <source>
        <dbReference type="SMART" id="SM01257"/>
    </source>
</evidence>
<dbReference type="GO" id="GO:0005102">
    <property type="term" value="F:signaling receptor binding"/>
    <property type="evidence" value="ECO:0007669"/>
    <property type="project" value="InterPro"/>
</dbReference>
<reference evidence="2 3" key="1">
    <citation type="submission" date="2017-05" db="EMBL/GenBank/DDBJ databases">
        <title>Genome of assembly of the Bengalese finch, Lonchura striata domestica.</title>
        <authorList>
            <person name="Colquitt B.M."/>
            <person name="Brainard M.S."/>
        </authorList>
    </citation>
    <scope>NUCLEOTIDE SEQUENCE [LARGE SCALE GENOMIC DNA]</scope>
    <source>
        <strain evidence="2">White83orange57</strain>
    </source>
</reference>
<sequence>MMILMLFEYKEQLLYYVDDQVLKQIAERWKVIKSSLLGAVHLMDGISSGGGGIVPGDADQVSQQSESISSVADELCLEPTLPRSLLEFSESPVMSYCKNLSFSHMLTLTGPPQSITEWLVFWEKDPVEILLNLGFGAEEPDVRTKIPPRFLSGVSVAKGFDVQAFLEVQKKQMDIERPNLHDDTKLGGTVDTPEEHDVMQRNLDKLKKWPYGTPMEFNKTKCKMLPLAQAGG</sequence>
<dbReference type="Proteomes" id="UP000197619">
    <property type="component" value="Unassembled WGS sequence"/>
</dbReference>
<dbReference type="InterPro" id="IPR029325">
    <property type="entry name" value="ITPR-bd"/>
</dbReference>
<feature type="domain" description="ITPR-interacting" evidence="1">
    <location>
        <begin position="95"/>
        <end position="210"/>
    </location>
</feature>
<proteinExistence type="predicted"/>
<evidence type="ECO:0000313" key="3">
    <source>
        <dbReference type="Proteomes" id="UP000197619"/>
    </source>
</evidence>
<evidence type="ECO:0000313" key="2">
    <source>
        <dbReference type="EMBL" id="OWK57987.1"/>
    </source>
</evidence>
<keyword evidence="3" id="KW-1185">Reference proteome</keyword>